<evidence type="ECO:0000313" key="4">
    <source>
        <dbReference type="Proteomes" id="UP000230842"/>
    </source>
</evidence>
<dbReference type="InterPro" id="IPR032109">
    <property type="entry name" value="Big_3_5"/>
</dbReference>
<comment type="caution">
    <text evidence="3">The sequence shown here is derived from an EMBL/GenBank/DDBJ whole genome shotgun (WGS) entry which is preliminary data.</text>
</comment>
<dbReference type="AlphaFoldDB" id="A0A2M9B7F4"/>
<dbReference type="Gene3D" id="2.60.40.10">
    <property type="entry name" value="Immunoglobulins"/>
    <property type="match status" value="3"/>
</dbReference>
<evidence type="ECO:0000313" key="3">
    <source>
        <dbReference type="EMBL" id="PJJ53883.1"/>
    </source>
</evidence>
<gene>
    <name evidence="3" type="ORF">CLV56_3385</name>
</gene>
<accession>A0A2M9B7F4</accession>
<dbReference type="InterPro" id="IPR013783">
    <property type="entry name" value="Ig-like_fold"/>
</dbReference>
<organism evidence="3 4">
    <name type="scientific">Mumia flava</name>
    <dbReference type="NCBI Taxonomy" id="1348852"/>
    <lineage>
        <taxon>Bacteria</taxon>
        <taxon>Bacillati</taxon>
        <taxon>Actinomycetota</taxon>
        <taxon>Actinomycetes</taxon>
        <taxon>Propionibacteriales</taxon>
        <taxon>Nocardioidaceae</taxon>
        <taxon>Mumia</taxon>
    </lineage>
</organism>
<reference evidence="3 4" key="1">
    <citation type="submission" date="2017-11" db="EMBL/GenBank/DDBJ databases">
        <title>Genomic Encyclopedia of Archaeal and Bacterial Type Strains, Phase II (KMG-II): From Individual Species to Whole Genera.</title>
        <authorList>
            <person name="Goeker M."/>
        </authorList>
    </citation>
    <scope>NUCLEOTIDE SEQUENCE [LARGE SCALE GENOMIC DNA]</scope>
    <source>
        <strain evidence="3 4">DSM 27763</strain>
    </source>
</reference>
<name>A0A2M9B7F4_9ACTN</name>
<dbReference type="Pfam" id="PF16640">
    <property type="entry name" value="Big_3_5"/>
    <property type="match status" value="3"/>
</dbReference>
<feature type="domain" description="Bacterial Ig-like" evidence="2">
    <location>
        <begin position="839"/>
        <end position="926"/>
    </location>
</feature>
<dbReference type="GO" id="GO:0005975">
    <property type="term" value="P:carbohydrate metabolic process"/>
    <property type="evidence" value="ECO:0007669"/>
    <property type="project" value="UniProtKB-ARBA"/>
</dbReference>
<dbReference type="Gene3D" id="2.60.40.2700">
    <property type="match status" value="1"/>
</dbReference>
<dbReference type="Proteomes" id="UP000230842">
    <property type="component" value="Unassembled WGS sequence"/>
</dbReference>
<feature type="chain" id="PRO_5014967778" evidence="1">
    <location>
        <begin position="37"/>
        <end position="1030"/>
    </location>
</feature>
<feature type="domain" description="Bacterial Ig-like" evidence="2">
    <location>
        <begin position="655"/>
        <end position="734"/>
    </location>
</feature>
<dbReference type="RefSeq" id="WP_157805203.1">
    <property type="nucleotide sequence ID" value="NZ_PGEZ01000002.1"/>
</dbReference>
<proteinExistence type="predicted"/>
<keyword evidence="1" id="KW-0732">Signal</keyword>
<dbReference type="EMBL" id="PGEZ01000002">
    <property type="protein sequence ID" value="PJJ53883.1"/>
    <property type="molecule type" value="Genomic_DNA"/>
</dbReference>
<sequence length="1030" mass="107830">MAVRARGPRGRFVRLVVGAAMAAAALVGVSPPPASAAPSENCVGDFECIDLVNGKGEVLLGDYPVDLVPVRSEPSRAGDQPWEGTFQLRLREESGETYCMSVDPVNFIRSCEANDITQAFAFEPVSGNAWTGTDVIDTESWSPWTSNAGSAYFHLRPAVGPESCVFLSTGILAIGVDCGDAPELKLRFEGLERAEVTARVIGSAMEFALDRCRGNTALCATQLRDRTNGTVLSDWDRIDQVTIDARPNPVVRAAGCASGGGPQSIYNGGTEPMSTTIGASATNEYSHSVSTSLSVENSFSFGKDSAFFKYELKVTATASYGRTWTESKTVEQDVQWTIPPRRFATATLSTAAIQGSGSWRFNLGSSHPWETRDVVDLAIPYAFSSAASAPDTTLAVQNSWGQKACDADPSAVLGDGKQVSVTNTTAPTGGPIPGDVLTANADPSWWEEPRSAGTPAPGVNLIYQWYRQRGSEAPTAIPGATKKNYTVTGDDITDDEILEWVGPYHLYVGVTDVATANRFDSLESFAVATDATRTERRPVSTGPKPTTLRITVENPGAAATEDTEIAVEATTDSASTIPTGTVTIYDVNGPLTDATLGADGTGRAWVRLAPGMHELAGTYLGDGSAGAAVSTRVRTTVRRAETETTLQLPGRVRALAPTTARVTVEGEGGTPTGNVRLYDGGTPLGAAVPLDGDGTARIDLSGFDEVGARDLSASYAGSSLYATSTSEGRTIEVTEVPTSTTLGVDGAASAGGALRLTARVAAGAAPTPTGAVQFTDRGRPLGEPVALRNGSASLRIDDLVAGARHVLRASYEPDAPYGASISRERDVSVASSATSLRLSSSNVVIARGDRVALRAKARTGGSEPAGTVRFYADGRALGARTVDGDGVAVLRTATLPTGKLRLSARFTPSAGSGLASATAPTVVQDVRRYRSAVKAVVADTGLKRRERLVVTGSVAIAGRPGAALTARRVWLLVDGERVASGRLGRDRTYVLRLAAKKLSKGRHLVRVAYVGSPRPSVAPGASRVTVVRRR</sequence>
<dbReference type="OrthoDB" id="5116909at2"/>
<evidence type="ECO:0000259" key="2">
    <source>
        <dbReference type="Pfam" id="PF16640"/>
    </source>
</evidence>
<evidence type="ECO:0000256" key="1">
    <source>
        <dbReference type="SAM" id="SignalP"/>
    </source>
</evidence>
<protein>
    <submittedName>
        <fullName evidence="3">Ig-like domain-containing protein</fullName>
    </submittedName>
</protein>
<feature type="signal peptide" evidence="1">
    <location>
        <begin position="1"/>
        <end position="36"/>
    </location>
</feature>
<dbReference type="Gene3D" id="2.170.15.10">
    <property type="entry name" value="Proaerolysin, chain A, domain 3"/>
    <property type="match status" value="1"/>
</dbReference>
<keyword evidence="4" id="KW-1185">Reference proteome</keyword>
<feature type="domain" description="Bacterial Ig-like" evidence="2">
    <location>
        <begin position="747"/>
        <end position="829"/>
    </location>
</feature>